<protein>
    <submittedName>
        <fullName evidence="4">NAD(P)-dependent dehydrogenase (Short-subunit alcohol dehydrogenase family)</fullName>
    </submittedName>
</protein>
<evidence type="ECO:0000256" key="1">
    <source>
        <dbReference type="ARBA" id="ARBA00006484"/>
    </source>
</evidence>
<accession>A0A7X5URS5</accession>
<sequence>MVRDLTGKVALVTGGAHGVGRAVVDRLATRGAHVVINYLRAEEAAQRTLRELTARGHSAELIRCSVRRHGSISRMFDTVGERHARLDILVNNAASGAFGPIDQLAEKDWARAVDTNLNGTLWCSQLAAAQMSDGGAIVNLSSLGASLAAGNYAAIGTTKAAVEALTRYLAAEYGPRGIRVNTASAGPLEGEALRSFAPAAGVRKAIRAATPLGRLGTESELAEVVLFLVSSAASWVTGQVLVADGGLSLGTALFAGEPGG</sequence>
<evidence type="ECO:0000313" key="4">
    <source>
        <dbReference type="EMBL" id="NIJ12996.1"/>
    </source>
</evidence>
<dbReference type="EMBL" id="JAAOYM010000001">
    <property type="protein sequence ID" value="NIJ12996.1"/>
    <property type="molecule type" value="Genomic_DNA"/>
</dbReference>
<dbReference type="SMART" id="SM00822">
    <property type="entry name" value="PKS_KR"/>
    <property type="match status" value="1"/>
</dbReference>
<name>A0A7X5URS5_9PSEU</name>
<dbReference type="AlphaFoldDB" id="A0A7X5URS5"/>
<proteinExistence type="inferred from homology"/>
<dbReference type="GO" id="GO:0016491">
    <property type="term" value="F:oxidoreductase activity"/>
    <property type="evidence" value="ECO:0007669"/>
    <property type="project" value="UniProtKB-KW"/>
</dbReference>
<comment type="similarity">
    <text evidence="1">Belongs to the short-chain dehydrogenases/reductases (SDR) family.</text>
</comment>
<dbReference type="PANTHER" id="PTHR43639:SF1">
    <property type="entry name" value="SHORT-CHAIN DEHYDROGENASE_REDUCTASE FAMILY PROTEIN"/>
    <property type="match status" value="1"/>
</dbReference>
<evidence type="ECO:0000256" key="2">
    <source>
        <dbReference type="ARBA" id="ARBA00023002"/>
    </source>
</evidence>
<dbReference type="PRINTS" id="PR00081">
    <property type="entry name" value="GDHRDH"/>
</dbReference>
<comment type="caution">
    <text evidence="4">The sequence shown here is derived from an EMBL/GenBank/DDBJ whole genome shotgun (WGS) entry which is preliminary data.</text>
</comment>
<dbReference type="Pfam" id="PF13561">
    <property type="entry name" value="adh_short_C2"/>
    <property type="match status" value="1"/>
</dbReference>
<keyword evidence="5" id="KW-1185">Reference proteome</keyword>
<dbReference type="InterPro" id="IPR036291">
    <property type="entry name" value="NAD(P)-bd_dom_sf"/>
</dbReference>
<dbReference type="SUPFAM" id="SSF51735">
    <property type="entry name" value="NAD(P)-binding Rossmann-fold domains"/>
    <property type="match status" value="1"/>
</dbReference>
<dbReference type="Proteomes" id="UP000545493">
    <property type="component" value="Unassembled WGS sequence"/>
</dbReference>
<gene>
    <name evidence="4" type="ORF">FHU38_003340</name>
</gene>
<evidence type="ECO:0000313" key="5">
    <source>
        <dbReference type="Proteomes" id="UP000545493"/>
    </source>
</evidence>
<dbReference type="RefSeq" id="WP_167172451.1">
    <property type="nucleotide sequence ID" value="NZ_JAAOYM010000001.1"/>
</dbReference>
<reference evidence="4 5" key="1">
    <citation type="submission" date="2020-03" db="EMBL/GenBank/DDBJ databases">
        <title>Sequencing the genomes of 1000 actinobacteria strains.</title>
        <authorList>
            <person name="Klenk H.-P."/>
        </authorList>
    </citation>
    <scope>NUCLEOTIDE SEQUENCE [LARGE SCALE GENOMIC DNA]</scope>
    <source>
        <strain evidence="4 5">DSM 45685</strain>
    </source>
</reference>
<keyword evidence="2" id="KW-0560">Oxidoreductase</keyword>
<dbReference type="InterPro" id="IPR002347">
    <property type="entry name" value="SDR_fam"/>
</dbReference>
<feature type="domain" description="Ketoreductase" evidence="3">
    <location>
        <begin position="8"/>
        <end position="186"/>
    </location>
</feature>
<dbReference type="PRINTS" id="PR00080">
    <property type="entry name" value="SDRFAMILY"/>
</dbReference>
<dbReference type="Gene3D" id="3.40.50.720">
    <property type="entry name" value="NAD(P)-binding Rossmann-like Domain"/>
    <property type="match status" value="1"/>
</dbReference>
<evidence type="ECO:0000259" key="3">
    <source>
        <dbReference type="SMART" id="SM00822"/>
    </source>
</evidence>
<dbReference type="PANTHER" id="PTHR43639">
    <property type="entry name" value="OXIDOREDUCTASE, SHORT-CHAIN DEHYDROGENASE/REDUCTASE FAMILY (AFU_ORTHOLOGUE AFUA_5G02870)"/>
    <property type="match status" value="1"/>
</dbReference>
<dbReference type="InterPro" id="IPR057326">
    <property type="entry name" value="KR_dom"/>
</dbReference>
<dbReference type="FunFam" id="3.40.50.720:FF:000084">
    <property type="entry name" value="Short-chain dehydrogenase reductase"/>
    <property type="match status" value="1"/>
</dbReference>
<organism evidence="4 5">
    <name type="scientific">Saccharomonospora amisosensis</name>
    <dbReference type="NCBI Taxonomy" id="1128677"/>
    <lineage>
        <taxon>Bacteria</taxon>
        <taxon>Bacillati</taxon>
        <taxon>Actinomycetota</taxon>
        <taxon>Actinomycetes</taxon>
        <taxon>Pseudonocardiales</taxon>
        <taxon>Pseudonocardiaceae</taxon>
        <taxon>Saccharomonospora</taxon>
    </lineage>
</organism>